<dbReference type="EMBL" id="CYZV01000008">
    <property type="protein sequence ID" value="CUN87997.1"/>
    <property type="molecule type" value="Genomic_DNA"/>
</dbReference>
<name>A0A174AHX9_9CLOT</name>
<accession>A0A174AHX9</accession>
<proteinExistence type="predicted"/>
<dbReference type="AlphaFoldDB" id="A0A174AHX9"/>
<dbReference type="RefSeq" id="WP_055275690.1">
    <property type="nucleotide sequence ID" value="NZ_CYZV01000008.1"/>
</dbReference>
<protein>
    <submittedName>
        <fullName evidence="1">Uncharacterized protein</fullName>
    </submittedName>
</protein>
<sequence>MLTIYEMNPEGYAYDPMKDSEKVFRGSTLEEILKDVMEYFSNEYEDEPETVDVILKQAKKAYRGKVNEYVYFNGNGRIEDNYFLTYDKAYEHESTTYMDCWYEMNKINLVDKFIEKLESVDLEEMVIDFIVNNFNGCRKYNLELIGYERGRSFWSTIEINDYDVNEIYDELADNFLDQVYTGEHLFGQYATFYNNFIEKLEKIIESKKHEIYEEFCVNYLEGDYFFCCFDEDVQEYITDFTATIEGKVDWEDMKEYVE</sequence>
<gene>
    <name evidence="1" type="ORF">ERS852470_00926</name>
</gene>
<dbReference type="Proteomes" id="UP000095558">
    <property type="component" value="Unassembled WGS sequence"/>
</dbReference>
<evidence type="ECO:0000313" key="1">
    <source>
        <dbReference type="EMBL" id="CUN87997.1"/>
    </source>
</evidence>
<evidence type="ECO:0000313" key="2">
    <source>
        <dbReference type="Proteomes" id="UP000095558"/>
    </source>
</evidence>
<organism evidence="1 2">
    <name type="scientific">Clostridium disporicum</name>
    <dbReference type="NCBI Taxonomy" id="84024"/>
    <lineage>
        <taxon>Bacteria</taxon>
        <taxon>Bacillati</taxon>
        <taxon>Bacillota</taxon>
        <taxon>Clostridia</taxon>
        <taxon>Eubacteriales</taxon>
        <taxon>Clostridiaceae</taxon>
        <taxon>Clostridium</taxon>
    </lineage>
</organism>
<reference evidence="1 2" key="1">
    <citation type="submission" date="2015-09" db="EMBL/GenBank/DDBJ databases">
        <authorList>
            <consortium name="Pathogen Informatics"/>
        </authorList>
    </citation>
    <scope>NUCLEOTIDE SEQUENCE [LARGE SCALE GENOMIC DNA]</scope>
    <source>
        <strain evidence="1 2">2789STDY5834855</strain>
    </source>
</reference>